<keyword evidence="1" id="KW-0732">Signal</keyword>
<keyword evidence="3" id="KW-1185">Reference proteome</keyword>
<feature type="signal peptide" evidence="1">
    <location>
        <begin position="1"/>
        <end position="22"/>
    </location>
</feature>
<dbReference type="AlphaFoldDB" id="A0A518ALE2"/>
<accession>A0A518ALE2</accession>
<dbReference type="InterPro" id="IPR007825">
    <property type="entry name" value="Major_OMP_Legionella"/>
</dbReference>
<dbReference type="Proteomes" id="UP000315750">
    <property type="component" value="Chromosome"/>
</dbReference>
<dbReference type="Pfam" id="PF05150">
    <property type="entry name" value="Legionella_OMP"/>
    <property type="match status" value="1"/>
</dbReference>
<gene>
    <name evidence="2" type="ORF">Pan181_17060</name>
</gene>
<dbReference type="OrthoDB" id="271223at2"/>
<dbReference type="EMBL" id="CP036278">
    <property type="protein sequence ID" value="QDU55516.1"/>
    <property type="molecule type" value="Genomic_DNA"/>
</dbReference>
<protein>
    <submittedName>
        <fullName evidence="2">Uncharacterized protein</fullName>
    </submittedName>
</protein>
<sequence precursor="true">MDCRRTSKLTLLLATLSLTAFATTSYAQRSSTQRTAYNPVNGRVEQDARYRSQAESEARYQAGLQDPSYRAENVGSQVPMANPAIEQTSYYEGEAAYMPFEPACGTEIGCCDTVCGDSICGSMTTRGAVLYAGFEATFVKPHLGSNTAFTISDDTNTTPADTTISQTDFDYDFEFTPRVFLGWSRCGGDVGLRATWWQFDHESNIATGNPPSSGLGSLTHPTFADVDISSVTATDTFSAYTDLNAYTIDLEGVKNTEFCKWQFGVSGGLRYAYAEQGYYATMSDDTATLLDQITYTHSISGIGPTVAIEAYRPLGCRSGTFCKARGSLLFGDNDSSLLAQEDISTTTATTTSTTSSDDILSIYEMQIGYRWQGPIVRYRPWQPFYSVAMEGQMWDGAGNASSQDGTLGFFGLSTRVGVNW</sequence>
<evidence type="ECO:0000256" key="1">
    <source>
        <dbReference type="SAM" id="SignalP"/>
    </source>
</evidence>
<organism evidence="2 3">
    <name type="scientific">Aeoliella mucimassa</name>
    <dbReference type="NCBI Taxonomy" id="2527972"/>
    <lineage>
        <taxon>Bacteria</taxon>
        <taxon>Pseudomonadati</taxon>
        <taxon>Planctomycetota</taxon>
        <taxon>Planctomycetia</taxon>
        <taxon>Pirellulales</taxon>
        <taxon>Lacipirellulaceae</taxon>
        <taxon>Aeoliella</taxon>
    </lineage>
</organism>
<proteinExistence type="predicted"/>
<evidence type="ECO:0000313" key="3">
    <source>
        <dbReference type="Proteomes" id="UP000315750"/>
    </source>
</evidence>
<feature type="chain" id="PRO_5021775118" evidence="1">
    <location>
        <begin position="23"/>
        <end position="420"/>
    </location>
</feature>
<evidence type="ECO:0000313" key="2">
    <source>
        <dbReference type="EMBL" id="QDU55516.1"/>
    </source>
</evidence>
<name>A0A518ALE2_9BACT</name>
<reference evidence="2 3" key="1">
    <citation type="submission" date="2019-02" db="EMBL/GenBank/DDBJ databases">
        <title>Deep-cultivation of Planctomycetes and their phenomic and genomic characterization uncovers novel biology.</title>
        <authorList>
            <person name="Wiegand S."/>
            <person name="Jogler M."/>
            <person name="Boedeker C."/>
            <person name="Pinto D."/>
            <person name="Vollmers J."/>
            <person name="Rivas-Marin E."/>
            <person name="Kohn T."/>
            <person name="Peeters S.H."/>
            <person name="Heuer A."/>
            <person name="Rast P."/>
            <person name="Oberbeckmann S."/>
            <person name="Bunk B."/>
            <person name="Jeske O."/>
            <person name="Meyerdierks A."/>
            <person name="Storesund J.E."/>
            <person name="Kallscheuer N."/>
            <person name="Luecker S."/>
            <person name="Lage O.M."/>
            <person name="Pohl T."/>
            <person name="Merkel B.J."/>
            <person name="Hornburger P."/>
            <person name="Mueller R.-W."/>
            <person name="Bruemmer F."/>
            <person name="Labrenz M."/>
            <person name="Spormann A.M."/>
            <person name="Op den Camp H."/>
            <person name="Overmann J."/>
            <person name="Amann R."/>
            <person name="Jetten M.S.M."/>
            <person name="Mascher T."/>
            <person name="Medema M.H."/>
            <person name="Devos D.P."/>
            <person name="Kaster A.-K."/>
            <person name="Ovreas L."/>
            <person name="Rohde M."/>
            <person name="Galperin M.Y."/>
            <person name="Jogler C."/>
        </authorList>
    </citation>
    <scope>NUCLEOTIDE SEQUENCE [LARGE SCALE GENOMIC DNA]</scope>
    <source>
        <strain evidence="2 3">Pan181</strain>
    </source>
</reference>
<dbReference type="KEGG" id="amuc:Pan181_17060"/>